<proteinExistence type="predicted"/>
<sequence>MRLSTKPGLGPAKSRDEVGAALEIITKLCAKSLPKFAILC</sequence>
<accession>A0ABW3KD54</accession>
<reference evidence="2" key="1">
    <citation type="journal article" date="2019" name="Int. J. Syst. Evol. Microbiol.">
        <title>The Global Catalogue of Microorganisms (GCM) 10K type strain sequencing project: providing services to taxonomists for standard genome sequencing and annotation.</title>
        <authorList>
            <consortium name="The Broad Institute Genomics Platform"/>
            <consortium name="The Broad Institute Genome Sequencing Center for Infectious Disease"/>
            <person name="Wu L."/>
            <person name="Ma J."/>
        </authorList>
    </citation>
    <scope>NUCLEOTIDE SEQUENCE [LARGE SCALE GENOMIC DNA]</scope>
    <source>
        <strain evidence="2">CCUG 60525</strain>
    </source>
</reference>
<evidence type="ECO:0000313" key="1">
    <source>
        <dbReference type="EMBL" id="MFD1007040.1"/>
    </source>
</evidence>
<dbReference type="RefSeq" id="WP_379556964.1">
    <property type="nucleotide sequence ID" value="NZ_JBHTJS010000006.1"/>
</dbReference>
<dbReference type="EMBL" id="JBHTJS010000006">
    <property type="protein sequence ID" value="MFD1007040.1"/>
    <property type="molecule type" value="Genomic_DNA"/>
</dbReference>
<protein>
    <submittedName>
        <fullName evidence="1">Uncharacterized protein</fullName>
    </submittedName>
</protein>
<keyword evidence="2" id="KW-1185">Reference proteome</keyword>
<dbReference type="Proteomes" id="UP001597048">
    <property type="component" value="Unassembled WGS sequence"/>
</dbReference>
<comment type="caution">
    <text evidence="1">The sequence shown here is derived from an EMBL/GenBank/DDBJ whole genome shotgun (WGS) entry which is preliminary data.</text>
</comment>
<organism evidence="1 2">
    <name type="scientific">Oceanisphaera ostreae</name>
    <dbReference type="NCBI Taxonomy" id="914151"/>
    <lineage>
        <taxon>Bacteria</taxon>
        <taxon>Pseudomonadati</taxon>
        <taxon>Pseudomonadota</taxon>
        <taxon>Gammaproteobacteria</taxon>
        <taxon>Aeromonadales</taxon>
        <taxon>Aeromonadaceae</taxon>
        <taxon>Oceanisphaera</taxon>
    </lineage>
</organism>
<name>A0ABW3KD54_9GAMM</name>
<evidence type="ECO:0000313" key="2">
    <source>
        <dbReference type="Proteomes" id="UP001597048"/>
    </source>
</evidence>
<gene>
    <name evidence="1" type="ORF">ACFQ1C_02570</name>
</gene>